<evidence type="ECO:0000313" key="2">
    <source>
        <dbReference type="EMBL" id="AHH17652.1"/>
    </source>
</evidence>
<dbReference type="InterPro" id="IPR017517">
    <property type="entry name" value="Maleyloyr_isom"/>
</dbReference>
<dbReference type="RefSeq" id="WP_051494697.1">
    <property type="nucleotide sequence ID" value="NZ_CP006850.1"/>
</dbReference>
<keyword evidence="3" id="KW-1185">Reference proteome</keyword>
<gene>
    <name evidence="2" type="ORF">NONO_c28620</name>
</gene>
<dbReference type="KEGG" id="nno:NONO_c28620"/>
<feature type="domain" description="Mycothiol-dependent maleylpyruvate isomerase metal-binding" evidence="1">
    <location>
        <begin position="17"/>
        <end position="107"/>
    </location>
</feature>
<evidence type="ECO:0000313" key="3">
    <source>
        <dbReference type="Proteomes" id="UP000019150"/>
    </source>
</evidence>
<dbReference type="NCBIfam" id="TIGR03083">
    <property type="entry name" value="maleylpyruvate isomerase family mycothiol-dependent enzyme"/>
    <property type="match status" value="1"/>
</dbReference>
<accession>W5TEI9</accession>
<dbReference type="eggNOG" id="ENOG50314EV">
    <property type="taxonomic scope" value="Bacteria"/>
</dbReference>
<proteinExistence type="predicted"/>
<dbReference type="PATRIC" id="fig|1415166.3.peg.2936"/>
<name>W5TEI9_9NOCA</name>
<reference evidence="2 3" key="1">
    <citation type="journal article" date="2014" name="Appl. Environ. Microbiol.">
        <title>Insights into the Microbial Degradation of Rubber and Gutta-Percha by Analysis of the Complete Genome of Nocardia nova SH22a.</title>
        <authorList>
            <person name="Luo Q."/>
            <person name="Hiessl S."/>
            <person name="Poehlein A."/>
            <person name="Daniel R."/>
            <person name="Steinbuchel A."/>
        </authorList>
    </citation>
    <scope>NUCLEOTIDE SEQUENCE [LARGE SCALE GENOMIC DNA]</scope>
    <source>
        <strain evidence="2">SH22a</strain>
    </source>
</reference>
<dbReference type="Gene3D" id="1.20.120.450">
    <property type="entry name" value="dinb family like domain"/>
    <property type="match status" value="1"/>
</dbReference>
<dbReference type="EMBL" id="CP006850">
    <property type="protein sequence ID" value="AHH17652.1"/>
    <property type="molecule type" value="Genomic_DNA"/>
</dbReference>
<dbReference type="InterPro" id="IPR034660">
    <property type="entry name" value="DinB/YfiT-like"/>
</dbReference>
<organism evidence="2 3">
    <name type="scientific">Nocardia nova SH22a</name>
    <dbReference type="NCBI Taxonomy" id="1415166"/>
    <lineage>
        <taxon>Bacteria</taxon>
        <taxon>Bacillati</taxon>
        <taxon>Actinomycetota</taxon>
        <taxon>Actinomycetes</taxon>
        <taxon>Mycobacteriales</taxon>
        <taxon>Nocardiaceae</taxon>
        <taxon>Nocardia</taxon>
    </lineage>
</organism>
<dbReference type="SUPFAM" id="SSF109854">
    <property type="entry name" value="DinB/YfiT-like putative metalloenzymes"/>
    <property type="match status" value="1"/>
</dbReference>
<protein>
    <recommendedName>
        <fullName evidence="1">Mycothiol-dependent maleylpyruvate isomerase metal-binding domain-containing protein</fullName>
    </recommendedName>
</protein>
<dbReference type="HOGENOM" id="CLU_094601_0_0_11"/>
<dbReference type="AlphaFoldDB" id="W5TEI9"/>
<dbReference type="GO" id="GO:0046872">
    <property type="term" value="F:metal ion binding"/>
    <property type="evidence" value="ECO:0007669"/>
    <property type="project" value="InterPro"/>
</dbReference>
<dbReference type="STRING" id="1415166.NONO_c28620"/>
<dbReference type="Proteomes" id="UP000019150">
    <property type="component" value="Chromosome"/>
</dbReference>
<dbReference type="Pfam" id="PF11716">
    <property type="entry name" value="MDMPI_N"/>
    <property type="match status" value="1"/>
</dbReference>
<dbReference type="OrthoDB" id="5178565at2"/>
<sequence length="220" mass="23909">MAGDVPVDTDRIWAAVAAERASLIELLRPLPESDWDRASLCAGWRVRDVVAHLILSADSGLGSILINLVRARGDFDRMVRDTAVRHADRRSTAHLLAELHDSVGARTTPIGTRPIDRLMDLLVHGQDIAIPLGIEREMPALAACSALDRVWSGGFPFHARKKFGGYRLVASDGSWTAGAGPLVEGSVTELLMLITGRLPRPGRLTGEGAARLIAEQERWE</sequence>
<evidence type="ECO:0000259" key="1">
    <source>
        <dbReference type="Pfam" id="PF11716"/>
    </source>
</evidence>
<dbReference type="InterPro" id="IPR024344">
    <property type="entry name" value="MDMPI_metal-binding"/>
</dbReference>